<organism evidence="6 7">
    <name type="scientific">Amycolatopsis magusensis</name>
    <dbReference type="NCBI Taxonomy" id="882444"/>
    <lineage>
        <taxon>Bacteria</taxon>
        <taxon>Bacillati</taxon>
        <taxon>Actinomycetota</taxon>
        <taxon>Actinomycetes</taxon>
        <taxon>Pseudonocardiales</taxon>
        <taxon>Pseudonocardiaceae</taxon>
        <taxon>Amycolatopsis</taxon>
    </lineage>
</organism>
<comment type="similarity">
    <text evidence="4">Belongs to the cyclic nucleotide phosphodiesterase class-III family.</text>
</comment>
<comment type="caution">
    <text evidence="6">The sequence shown here is derived from an EMBL/GenBank/DDBJ whole genome shotgun (WGS) entry which is preliminary data.</text>
</comment>
<dbReference type="InterPro" id="IPR029052">
    <property type="entry name" value="Metallo-depent_PP-like"/>
</dbReference>
<dbReference type="InterPro" id="IPR050884">
    <property type="entry name" value="CNP_phosphodiesterase-III"/>
</dbReference>
<dbReference type="Gene3D" id="3.60.21.10">
    <property type="match status" value="1"/>
</dbReference>
<dbReference type="InterPro" id="IPR004843">
    <property type="entry name" value="Calcineurin-like_PHP"/>
</dbReference>
<dbReference type="RefSeq" id="WP_209666409.1">
    <property type="nucleotide sequence ID" value="NZ_JAGGMS010000001.1"/>
</dbReference>
<keyword evidence="3" id="KW-0408">Iron</keyword>
<feature type="domain" description="Calcineurin-like phosphoesterase" evidence="5">
    <location>
        <begin position="4"/>
        <end position="187"/>
    </location>
</feature>
<evidence type="ECO:0000256" key="1">
    <source>
        <dbReference type="ARBA" id="ARBA00022723"/>
    </source>
</evidence>
<gene>
    <name evidence="6" type="ORF">JOM49_004734</name>
</gene>
<dbReference type="PANTHER" id="PTHR42988:SF2">
    <property type="entry name" value="CYCLIC NUCLEOTIDE PHOSPHODIESTERASE CBUA0032-RELATED"/>
    <property type="match status" value="1"/>
</dbReference>
<name>A0ABS4PV74_9PSEU</name>
<dbReference type="Proteomes" id="UP000741013">
    <property type="component" value="Unassembled WGS sequence"/>
</dbReference>
<keyword evidence="2" id="KW-0378">Hydrolase</keyword>
<dbReference type="SUPFAM" id="SSF56300">
    <property type="entry name" value="Metallo-dependent phosphatases"/>
    <property type="match status" value="1"/>
</dbReference>
<keyword evidence="7" id="KW-1185">Reference proteome</keyword>
<reference evidence="6 7" key="1">
    <citation type="submission" date="2021-03" db="EMBL/GenBank/DDBJ databases">
        <title>Sequencing the genomes of 1000 actinobacteria strains.</title>
        <authorList>
            <person name="Klenk H.-P."/>
        </authorList>
    </citation>
    <scope>NUCLEOTIDE SEQUENCE [LARGE SCALE GENOMIC DNA]</scope>
    <source>
        <strain evidence="6 7">DSM 45510</strain>
    </source>
</reference>
<evidence type="ECO:0000256" key="2">
    <source>
        <dbReference type="ARBA" id="ARBA00022801"/>
    </source>
</evidence>
<accession>A0ABS4PV74</accession>
<evidence type="ECO:0000256" key="3">
    <source>
        <dbReference type="ARBA" id="ARBA00023004"/>
    </source>
</evidence>
<protein>
    <submittedName>
        <fullName evidence="6">3',5'-cyclic AMP phosphodiesterase CpdA</fullName>
    </submittedName>
</protein>
<dbReference type="PANTHER" id="PTHR42988">
    <property type="entry name" value="PHOSPHOHYDROLASE"/>
    <property type="match status" value="1"/>
</dbReference>
<dbReference type="Pfam" id="PF00149">
    <property type="entry name" value="Metallophos"/>
    <property type="match status" value="1"/>
</dbReference>
<evidence type="ECO:0000313" key="6">
    <source>
        <dbReference type="EMBL" id="MBP2183208.1"/>
    </source>
</evidence>
<keyword evidence="1" id="KW-0479">Metal-binding</keyword>
<sequence length="248" mass="26488">MIVLAHVSDLHLDGGPRSLDRAARVFAHLDGLPGELDAVLVTGDLADHGLAEEYEQVAKLFAGPRKPLHCPGNHDVRGPYREVLLGEQASDEPINQVHRVGGAVFALCDSSIPGRADGHLDDGTLAWLESVLDGAGDDPVFVCFHHPPVVLHIPYIDDIRQSGTDRLAALLGRYPNVVAVLCGHAHTGAASTFAGLPLLVVPGVVSTVNLPWESHETTDLDAPPSIAFHLLDDDRRLTTHYRVVPPGA</sequence>
<dbReference type="EMBL" id="JAGGMS010000001">
    <property type="protein sequence ID" value="MBP2183208.1"/>
    <property type="molecule type" value="Genomic_DNA"/>
</dbReference>
<evidence type="ECO:0000256" key="4">
    <source>
        <dbReference type="ARBA" id="ARBA00025742"/>
    </source>
</evidence>
<proteinExistence type="inferred from homology"/>
<evidence type="ECO:0000259" key="5">
    <source>
        <dbReference type="Pfam" id="PF00149"/>
    </source>
</evidence>
<evidence type="ECO:0000313" key="7">
    <source>
        <dbReference type="Proteomes" id="UP000741013"/>
    </source>
</evidence>